<evidence type="ECO:0000256" key="1">
    <source>
        <dbReference type="SAM" id="MobiDB-lite"/>
    </source>
</evidence>
<name>A0A1W1DII3_9ZZZZ</name>
<protein>
    <submittedName>
        <fullName evidence="3">Molecular chaperone (Small heat shock protein)</fullName>
    </submittedName>
</protein>
<dbReference type="PANTHER" id="PTHR11527">
    <property type="entry name" value="HEAT-SHOCK PROTEIN 20 FAMILY MEMBER"/>
    <property type="match status" value="1"/>
</dbReference>
<evidence type="ECO:0000313" key="3">
    <source>
        <dbReference type="EMBL" id="SFV81149.1"/>
    </source>
</evidence>
<dbReference type="InterPro" id="IPR031107">
    <property type="entry name" value="Small_HSP"/>
</dbReference>
<reference evidence="3" key="1">
    <citation type="submission" date="2016-10" db="EMBL/GenBank/DDBJ databases">
        <authorList>
            <person name="de Groot N.N."/>
        </authorList>
    </citation>
    <scope>NUCLEOTIDE SEQUENCE</scope>
</reference>
<dbReference type="CDD" id="cd06464">
    <property type="entry name" value="ACD_sHsps-like"/>
    <property type="match status" value="1"/>
</dbReference>
<accession>A0A1W1DII3</accession>
<dbReference type="InterPro" id="IPR008978">
    <property type="entry name" value="HSP20-like_chaperone"/>
</dbReference>
<dbReference type="Pfam" id="PF00011">
    <property type="entry name" value="HSP20"/>
    <property type="match status" value="1"/>
</dbReference>
<proteinExistence type="predicted"/>
<dbReference type="Gene3D" id="2.60.40.790">
    <property type="match status" value="1"/>
</dbReference>
<evidence type="ECO:0000259" key="2">
    <source>
        <dbReference type="PROSITE" id="PS01031"/>
    </source>
</evidence>
<dbReference type="AlphaFoldDB" id="A0A1W1DII3"/>
<organism evidence="3">
    <name type="scientific">hydrothermal vent metagenome</name>
    <dbReference type="NCBI Taxonomy" id="652676"/>
    <lineage>
        <taxon>unclassified sequences</taxon>
        <taxon>metagenomes</taxon>
        <taxon>ecological metagenomes</taxon>
    </lineage>
</organism>
<feature type="compositionally biased region" description="Low complexity" evidence="1">
    <location>
        <begin position="109"/>
        <end position="126"/>
    </location>
</feature>
<feature type="region of interest" description="Disordered" evidence="1">
    <location>
        <begin position="105"/>
        <end position="134"/>
    </location>
</feature>
<feature type="domain" description="SHSP" evidence="2">
    <location>
        <begin position="55"/>
        <end position="165"/>
    </location>
</feature>
<sequence>MNKLLLIFALLISTSLSAYNPFHSDFFHHGFNDGFWRDFDRKFQQIDRQINQLKKSGNNFSTQSRQYFDEKNNNYVVQIVIDGLTKDNIDISTTNNMIAIKGIHKTEKQSTSGTSRSSRSFTQSFSLPRDADQDNIDASFDNNILTISIPKLDQPKPLVQKIIIK</sequence>
<dbReference type="SUPFAM" id="SSF49764">
    <property type="entry name" value="HSP20-like chaperones"/>
    <property type="match status" value="1"/>
</dbReference>
<gene>
    <name evidence="3" type="ORF">MNB_SUP05-13-803</name>
</gene>
<dbReference type="EMBL" id="FPHU01000133">
    <property type="protein sequence ID" value="SFV81149.1"/>
    <property type="molecule type" value="Genomic_DNA"/>
</dbReference>
<dbReference type="PROSITE" id="PS01031">
    <property type="entry name" value="SHSP"/>
    <property type="match status" value="1"/>
</dbReference>
<keyword evidence="3" id="KW-0346">Stress response</keyword>
<dbReference type="InterPro" id="IPR002068">
    <property type="entry name" value="A-crystallin/Hsp20_dom"/>
</dbReference>